<feature type="compositionally biased region" description="Low complexity" evidence="5">
    <location>
        <begin position="184"/>
        <end position="194"/>
    </location>
</feature>
<dbReference type="FunFam" id="1.10.10.60:FF:000387">
    <property type="entry name" value="Replication termination factor 1"/>
    <property type="match status" value="1"/>
</dbReference>
<feature type="domain" description="HTH myb-type" evidence="7">
    <location>
        <begin position="439"/>
        <end position="470"/>
    </location>
</feature>
<dbReference type="GO" id="GO:0003700">
    <property type="term" value="F:DNA-binding transcription factor activity"/>
    <property type="evidence" value="ECO:0007669"/>
    <property type="project" value="TreeGrafter"/>
</dbReference>
<evidence type="ECO:0000256" key="1">
    <source>
        <dbReference type="ARBA" id="ARBA00004123"/>
    </source>
</evidence>
<dbReference type="Pfam" id="PF21559">
    <property type="entry name" value="Reb1_MybAD"/>
    <property type="match status" value="1"/>
</dbReference>
<dbReference type="Pfam" id="PF13921">
    <property type="entry name" value="Myb_DNA-bind_6"/>
    <property type="match status" value="1"/>
</dbReference>
<protein>
    <recommendedName>
        <fullName evidence="10">DNA-binding protein REB1</fullName>
    </recommendedName>
</protein>
<sequence length="603" mass="69558">MVNNKDYRDGVKALLDLKNRDDDKDASGDGVDGEDDKKDENNVEVAVLRYVGGTLGTNKKKRKKSFTNNDEMNEFQHWNAFLNTDQLQQGDDVPSTGTSAQVETPRAKKQRKGDVNVDPELTQLDDTADHEQLVRAAIRDANELAQGVDIQDFIHQPQDDQEQHGGAIDNNLIRATAAAVVGQQQQLQQSQQQKQPHRKQQKLQPHHDEVQRGLQKAVAKKDDHATGHQKTKRKHTQQITKASEQSDTAGINAPSKTSMRLAVAIDEASASVQNKPQGVNKMFTKDEIQAIDKFIEDYCIINGLTRKQICERVWSNERKKDDFWDLLHKVLPYRTRASVYKHVRRSYHVFENRGKWTSEDDQELARLAAEKDGQWKLIGEILGRMPEDCRDRWRNYVKCGKNRAQNKWTTEEEEKLRTVIESMIALQTEAGTELSQEPGINWTTVSEEMGGVRSRIQCRYKWNKLLRREALAKALSMKYDDRIWLLNKLQEIGEEPRTDEDWNKVASLHEKNYWTGKDMNLCYEKMRASIKDYKKKDMKDICHILLQDFVQLADHKPNAEIRKEIPIVLEQVGPTPKKSKKHKSKSSTSQTTSNHEQLYDIWR</sequence>
<dbReference type="SUPFAM" id="SSF46689">
    <property type="entry name" value="Homeodomain-like"/>
    <property type="match status" value="2"/>
</dbReference>
<evidence type="ECO:0000313" key="8">
    <source>
        <dbReference type="EMBL" id="CEP24700.1"/>
    </source>
</evidence>
<proteinExistence type="predicted"/>
<feature type="domain" description="HTH myb-type" evidence="7">
    <location>
        <begin position="348"/>
        <end position="401"/>
    </location>
</feature>
<dbReference type="InterPro" id="IPR017930">
    <property type="entry name" value="Myb_dom"/>
</dbReference>
<dbReference type="AlphaFoldDB" id="A0A0H5C8M2"/>
<dbReference type="PROSITE" id="PS51294">
    <property type="entry name" value="HTH_MYB"/>
    <property type="match status" value="2"/>
</dbReference>
<feature type="compositionally biased region" description="Basic residues" evidence="5">
    <location>
        <begin position="227"/>
        <end position="236"/>
    </location>
</feature>
<evidence type="ECO:0000259" key="6">
    <source>
        <dbReference type="PROSITE" id="PS50090"/>
    </source>
</evidence>
<keyword evidence="3" id="KW-0238">DNA-binding</keyword>
<feature type="region of interest" description="Disordered" evidence="5">
    <location>
        <begin position="184"/>
        <end position="254"/>
    </location>
</feature>
<evidence type="ECO:0000256" key="3">
    <source>
        <dbReference type="ARBA" id="ARBA00023125"/>
    </source>
</evidence>
<dbReference type="Gene3D" id="1.10.10.60">
    <property type="entry name" value="Homeodomain-like"/>
    <property type="match status" value="2"/>
</dbReference>
<dbReference type="GO" id="GO:0000976">
    <property type="term" value="F:transcription cis-regulatory region binding"/>
    <property type="evidence" value="ECO:0007669"/>
    <property type="project" value="TreeGrafter"/>
</dbReference>
<feature type="compositionally biased region" description="Polar residues" evidence="5">
    <location>
        <begin position="87"/>
        <end position="102"/>
    </location>
</feature>
<dbReference type="EMBL" id="CDQK01000006">
    <property type="protein sequence ID" value="CEP24700.1"/>
    <property type="molecule type" value="Genomic_DNA"/>
</dbReference>
<dbReference type="Proteomes" id="UP000038830">
    <property type="component" value="Unassembled WGS sequence"/>
</dbReference>
<dbReference type="InterPro" id="IPR001005">
    <property type="entry name" value="SANT/Myb"/>
</dbReference>
<keyword evidence="2" id="KW-0677">Repeat</keyword>
<dbReference type="PANTHER" id="PTHR46380">
    <property type="entry name" value="CYCLIN-D-BINDING MYB-LIKE TRANSCRIPTION FACTOR 1"/>
    <property type="match status" value="1"/>
</dbReference>
<evidence type="ECO:0000313" key="9">
    <source>
        <dbReference type="Proteomes" id="UP000038830"/>
    </source>
</evidence>
<name>A0A0H5C8M2_CYBJN</name>
<dbReference type="GO" id="GO:0031981">
    <property type="term" value="C:nuclear lumen"/>
    <property type="evidence" value="ECO:0007669"/>
    <property type="project" value="UniProtKB-ARBA"/>
</dbReference>
<evidence type="ECO:0000256" key="4">
    <source>
        <dbReference type="ARBA" id="ARBA00023242"/>
    </source>
</evidence>
<feature type="region of interest" description="Disordered" evidence="5">
    <location>
        <begin position="87"/>
        <end position="127"/>
    </location>
</feature>
<reference evidence="9" key="1">
    <citation type="journal article" date="2015" name="J. Biotechnol.">
        <title>The structure of the Cyberlindnera jadinii genome and its relation to Candida utilis analyzed by the occurrence of single nucleotide polymorphisms.</title>
        <authorList>
            <person name="Rupp O."/>
            <person name="Brinkrolf K."/>
            <person name="Buerth C."/>
            <person name="Kunigo M."/>
            <person name="Schneider J."/>
            <person name="Jaenicke S."/>
            <person name="Goesmann A."/>
            <person name="Puehler A."/>
            <person name="Jaeger K.-E."/>
            <person name="Ernst J.F."/>
        </authorList>
    </citation>
    <scope>NUCLEOTIDE SEQUENCE [LARGE SCALE GENOMIC DNA]</scope>
    <source>
        <strain evidence="9">ATCC 18201 / CBS 1600 / BCRC 20928 / JCM 3617 / NBRC 0987 / NRRL Y-1542</strain>
    </source>
</reference>
<feature type="compositionally biased region" description="Polar residues" evidence="5">
    <location>
        <begin position="237"/>
        <end position="254"/>
    </location>
</feature>
<evidence type="ECO:0000259" key="7">
    <source>
        <dbReference type="PROSITE" id="PS51294"/>
    </source>
</evidence>
<feature type="region of interest" description="Disordered" evidence="5">
    <location>
        <begin position="572"/>
        <end position="603"/>
    </location>
</feature>
<dbReference type="SMART" id="SM00717">
    <property type="entry name" value="SANT"/>
    <property type="match status" value="3"/>
</dbReference>
<evidence type="ECO:0000256" key="5">
    <source>
        <dbReference type="SAM" id="MobiDB-lite"/>
    </source>
</evidence>
<feature type="domain" description="Myb-like" evidence="6">
    <location>
        <begin position="400"/>
        <end position="466"/>
    </location>
</feature>
<accession>A0A0H5C8M2</accession>
<dbReference type="CDD" id="cd00167">
    <property type="entry name" value="SANT"/>
    <property type="match status" value="2"/>
</dbReference>
<dbReference type="InterPro" id="IPR009057">
    <property type="entry name" value="Homeodomain-like_sf"/>
</dbReference>
<evidence type="ECO:0000256" key="2">
    <source>
        <dbReference type="ARBA" id="ARBA00022737"/>
    </source>
</evidence>
<organism evidence="8 9">
    <name type="scientific">Cyberlindnera jadinii (strain ATCC 18201 / CBS 1600 / BCRC 20928 / JCM 3617 / NBRC 0987 / NRRL Y-1542)</name>
    <name type="common">Torula yeast</name>
    <name type="synonym">Candida utilis</name>
    <dbReference type="NCBI Taxonomy" id="983966"/>
    <lineage>
        <taxon>Eukaryota</taxon>
        <taxon>Fungi</taxon>
        <taxon>Dikarya</taxon>
        <taxon>Ascomycota</taxon>
        <taxon>Saccharomycotina</taxon>
        <taxon>Saccharomycetes</taxon>
        <taxon>Phaffomycetales</taxon>
        <taxon>Phaffomycetaceae</taxon>
        <taxon>Cyberlindnera</taxon>
    </lineage>
</organism>
<gene>
    <name evidence="8" type="ORF">BN1211_5589</name>
</gene>
<dbReference type="InterPro" id="IPR049260">
    <property type="entry name" value="REB1_MybAD"/>
</dbReference>
<comment type="subcellular location">
    <subcellularLocation>
        <location evidence="1">Nucleus</location>
    </subcellularLocation>
</comment>
<feature type="domain" description="Myb-like" evidence="6">
    <location>
        <begin position="352"/>
        <end position="397"/>
    </location>
</feature>
<feature type="compositionally biased region" description="Basic and acidic residues" evidence="5">
    <location>
        <begin position="15"/>
        <end position="27"/>
    </location>
</feature>
<feature type="region of interest" description="Disordered" evidence="5">
    <location>
        <begin position="15"/>
        <end position="42"/>
    </location>
</feature>
<dbReference type="GO" id="GO:0006353">
    <property type="term" value="P:DNA-templated transcription termination"/>
    <property type="evidence" value="ECO:0007669"/>
    <property type="project" value="UniProtKB-ARBA"/>
</dbReference>
<dbReference type="PROSITE" id="PS50090">
    <property type="entry name" value="MYB_LIKE"/>
    <property type="match status" value="2"/>
</dbReference>
<dbReference type="PANTHER" id="PTHR46380:SF2">
    <property type="entry name" value="CYCLIN-D-BINDING MYB-LIKE TRANSCRIPTION FACTOR 1"/>
    <property type="match status" value="1"/>
</dbReference>
<dbReference type="InterPro" id="IPR051651">
    <property type="entry name" value="DMTF1_DNA-bind_reg"/>
</dbReference>
<evidence type="ECO:0008006" key="10">
    <source>
        <dbReference type="Google" id="ProtNLM"/>
    </source>
</evidence>
<keyword evidence="4" id="KW-0539">Nucleus</keyword>